<dbReference type="GO" id="GO:0043709">
    <property type="term" value="P:cell adhesion involved in single-species biofilm formation"/>
    <property type="evidence" value="ECO:0007669"/>
    <property type="project" value="TreeGrafter"/>
</dbReference>
<evidence type="ECO:0000256" key="1">
    <source>
        <dbReference type="ARBA" id="ARBA00004561"/>
    </source>
</evidence>
<feature type="domain" description="Fimbrial-type adhesion" evidence="5">
    <location>
        <begin position="30"/>
        <end position="184"/>
    </location>
</feature>
<accession>A0A9J6QM15</accession>
<dbReference type="Pfam" id="PF00419">
    <property type="entry name" value="Fimbrial"/>
    <property type="match status" value="1"/>
</dbReference>
<dbReference type="RefSeq" id="WP_271267870.1">
    <property type="nucleotide sequence ID" value="NZ_JAMGZJ010000075.1"/>
</dbReference>
<keyword evidence="4" id="KW-0732">Signal</keyword>
<dbReference type="GO" id="GO:0009289">
    <property type="term" value="C:pilus"/>
    <property type="evidence" value="ECO:0007669"/>
    <property type="project" value="UniProtKB-SubCell"/>
</dbReference>
<reference evidence="6" key="1">
    <citation type="submission" date="2022-05" db="EMBL/GenBank/DDBJ databases">
        <title>Description of a novel species of Leclercia; Leclercia tamurae and the Proposal for a Novel Genus Silvania gen. nov. Containing Two Novel Species Silvania hatchlandensis sp. nov. and Silvania confinis sp. nov. Isolated from the Rhizosphere of Oak.</title>
        <authorList>
            <person name="Maddock D.W."/>
            <person name="Brady C.L."/>
            <person name="Denman S."/>
            <person name="Arnold D."/>
        </authorList>
    </citation>
    <scope>NUCLEOTIDE SEQUENCE</scope>
    <source>
        <strain evidence="6">H4N4</strain>
    </source>
</reference>
<organism evidence="6 7">
    <name type="scientific">Silvania confinis</name>
    <dbReference type="NCBI Taxonomy" id="2926470"/>
    <lineage>
        <taxon>Bacteria</taxon>
        <taxon>Pseudomonadati</taxon>
        <taxon>Pseudomonadota</taxon>
        <taxon>Gammaproteobacteria</taxon>
        <taxon>Enterobacterales</taxon>
        <taxon>Enterobacteriaceae</taxon>
        <taxon>Silvania</taxon>
    </lineage>
</organism>
<feature type="chain" id="PRO_5039901138" evidence="4">
    <location>
        <begin position="23"/>
        <end position="184"/>
    </location>
</feature>
<dbReference type="AlphaFoldDB" id="A0A9J6QM15"/>
<dbReference type="Proteomes" id="UP001061282">
    <property type="component" value="Unassembled WGS sequence"/>
</dbReference>
<keyword evidence="3" id="KW-0281">Fimbrium</keyword>
<dbReference type="InterPro" id="IPR036937">
    <property type="entry name" value="Adhesion_dom_fimbrial_sf"/>
</dbReference>
<evidence type="ECO:0000256" key="4">
    <source>
        <dbReference type="SAM" id="SignalP"/>
    </source>
</evidence>
<gene>
    <name evidence="6" type="ORF">M8013_11135</name>
</gene>
<dbReference type="Gene3D" id="2.60.40.1090">
    <property type="entry name" value="Fimbrial-type adhesion domain"/>
    <property type="match status" value="1"/>
</dbReference>
<protein>
    <submittedName>
        <fullName evidence="6">Type 1 fimbrial protein</fullName>
    </submittedName>
</protein>
<dbReference type="InterPro" id="IPR000259">
    <property type="entry name" value="Adhesion_dom_fimbrial"/>
</dbReference>
<comment type="subcellular location">
    <subcellularLocation>
        <location evidence="1">Fimbrium</location>
    </subcellularLocation>
</comment>
<dbReference type="SUPFAM" id="SSF49401">
    <property type="entry name" value="Bacterial adhesins"/>
    <property type="match status" value="1"/>
</dbReference>
<sequence>MKKNIIAVLVAATAVLSAQAFASNTAQLVIHGTVSDSDESCNVTPFGAITGGTVVLDDIKASVLNTMAINTPSTASAKDVTYKVADCKKDGKDFTGNLNVNVSGDYVSGMADVLSNQAANPAGNTGIALINSDSTRVKFDGSTVKTVAYTGAPALLTYKAAYVKTAETVTAGDVKGVATFTITY</sequence>
<proteinExistence type="inferred from homology"/>
<dbReference type="PANTHER" id="PTHR33420">
    <property type="entry name" value="FIMBRIAL SUBUNIT ELFA-RELATED"/>
    <property type="match status" value="1"/>
</dbReference>
<keyword evidence="7" id="KW-1185">Reference proteome</keyword>
<evidence type="ECO:0000313" key="6">
    <source>
        <dbReference type="EMBL" id="MCU6669301.1"/>
    </source>
</evidence>
<evidence type="ECO:0000313" key="7">
    <source>
        <dbReference type="Proteomes" id="UP001061282"/>
    </source>
</evidence>
<dbReference type="PANTHER" id="PTHR33420:SF14">
    <property type="entry name" value="TYPE 1 FIMBRIN D-MANNOSE SPECIFIC ADHESIN"/>
    <property type="match status" value="1"/>
</dbReference>
<feature type="signal peptide" evidence="4">
    <location>
        <begin position="1"/>
        <end position="22"/>
    </location>
</feature>
<evidence type="ECO:0000256" key="2">
    <source>
        <dbReference type="ARBA" id="ARBA00006671"/>
    </source>
</evidence>
<evidence type="ECO:0000256" key="3">
    <source>
        <dbReference type="ARBA" id="ARBA00023263"/>
    </source>
</evidence>
<dbReference type="EMBL" id="JAMGZJ010000075">
    <property type="protein sequence ID" value="MCU6669301.1"/>
    <property type="molecule type" value="Genomic_DNA"/>
</dbReference>
<name>A0A9J6QM15_9ENTR</name>
<comment type="similarity">
    <text evidence="2">Belongs to the fimbrial protein family.</text>
</comment>
<dbReference type="InterPro" id="IPR008966">
    <property type="entry name" value="Adhesion_dom_sf"/>
</dbReference>
<comment type="caution">
    <text evidence="6">The sequence shown here is derived from an EMBL/GenBank/DDBJ whole genome shotgun (WGS) entry which is preliminary data.</text>
</comment>
<evidence type="ECO:0000259" key="5">
    <source>
        <dbReference type="Pfam" id="PF00419"/>
    </source>
</evidence>
<dbReference type="InterPro" id="IPR050263">
    <property type="entry name" value="Bact_Fimbrial_Adh_Pro"/>
</dbReference>